<protein>
    <recommendedName>
        <fullName evidence="7">Dihydroorotate dehydrogenase catalytic domain-containing protein</fullName>
    </recommendedName>
</protein>
<comment type="cofactor">
    <cofactor evidence="1">
        <name>FMN</name>
        <dbReference type="ChEBI" id="CHEBI:58210"/>
    </cofactor>
</comment>
<dbReference type="PANTHER" id="PTHR48109:SF1">
    <property type="entry name" value="DIHYDROOROTATE DEHYDROGENASE (FUMARATE)"/>
    <property type="match status" value="1"/>
</dbReference>
<keyword evidence="3" id="KW-0285">Flavoprotein</keyword>
<dbReference type="SUPFAM" id="SSF51395">
    <property type="entry name" value="FMN-linked oxidoreductases"/>
    <property type="match status" value="1"/>
</dbReference>
<accession>A0A370CKX7</accession>
<reference evidence="8 9" key="2">
    <citation type="journal article" date="2018" name="J. Invertebr. Pathol.">
        <title>'Candidatus Aquirickettsiella gammari' (Gammaproteobacteria: Legionellales: Coxiellaceae): A bacterial pathogen of the freshwater crustacean Gammarus fossarum (Malacostraca: Amphipoda).</title>
        <authorList>
            <person name="Bojko J."/>
            <person name="Dunn A.M."/>
            <person name="Stebbing P.D."/>
            <person name="van Aerle R."/>
            <person name="Bacela-Spychalska K."/>
            <person name="Bean T.P."/>
            <person name="Urrutia A."/>
            <person name="Stentiford G.D."/>
        </authorList>
    </citation>
    <scope>NUCLEOTIDE SEQUENCE [LARGE SCALE GENOMIC DNA]</scope>
    <source>
        <strain evidence="8">RA15029</strain>
    </source>
</reference>
<comment type="pathway">
    <text evidence="2">Pyrimidine metabolism; UMP biosynthesis via de novo pathway.</text>
</comment>
<feature type="domain" description="Dihydroorotate dehydrogenase catalytic" evidence="7">
    <location>
        <begin position="45"/>
        <end position="352"/>
    </location>
</feature>
<reference evidence="8 9" key="1">
    <citation type="journal article" date="2017" name="Int. J. Syst. Evol. Microbiol.">
        <title>Aquarickettsiella crustaci n. gen. n. sp. (Gammaproteobacteria: Legionellales: Coxiellaceae); a bacterial pathogen of the freshwater crustacean: Gammarus fossarum (Malacostraca: Amphipoda).</title>
        <authorList>
            <person name="Bojko J."/>
            <person name="Dunn A.M."/>
            <person name="Stebbing P.D."/>
            <person name="Van Aerle R."/>
            <person name="Bacela-Spychalska K."/>
            <person name="Bean T.P."/>
            <person name="Stentiford G.D."/>
        </authorList>
    </citation>
    <scope>NUCLEOTIDE SEQUENCE [LARGE SCALE GENOMIC DNA]</scope>
    <source>
        <strain evidence="8">RA15029</strain>
    </source>
</reference>
<dbReference type="Pfam" id="PF01180">
    <property type="entry name" value="DHO_dh"/>
    <property type="match status" value="1"/>
</dbReference>
<dbReference type="GO" id="GO:0005737">
    <property type="term" value="C:cytoplasm"/>
    <property type="evidence" value="ECO:0007669"/>
    <property type="project" value="InterPro"/>
</dbReference>
<dbReference type="InterPro" id="IPR005720">
    <property type="entry name" value="Dihydroorotate_DH_cat"/>
</dbReference>
<evidence type="ECO:0000256" key="1">
    <source>
        <dbReference type="ARBA" id="ARBA00001917"/>
    </source>
</evidence>
<dbReference type="PANTHER" id="PTHR48109">
    <property type="entry name" value="DIHYDROOROTATE DEHYDROGENASE (QUINONE), MITOCHONDRIAL-RELATED"/>
    <property type="match status" value="1"/>
</dbReference>
<sequence>MLSVSSPLYDINKTFEENFSNFSFSSVNIPIRSWPAKTKWSSLLGYPLASRIGAAACPVTTGKGIVLLAQLGFDVLTYKTIRRQAHAPHPLPNIVHINRDQLLDYSDLEQAVYVDDKPQKTVDKIAISNSFGNACLESARVKEDIALTKKSLSEGQVLIVSVYGEGASLESMSQDFAAAALIAKESGADIIELNLSCPNLLKSGEPLYWNAECVYEITKQVVKSVADIPILIKLGLMRERDFLHKLLMAAARAGARGISAINSISMRVLDRMKLPVFGQRIYSGVSGYPIRKLAVQCIEKLAHINQKEKLDLVILGMGGITLPEHFNEFFNVGADIALSATGMMWNPYLAYQFHQQMRS</sequence>
<evidence type="ECO:0000256" key="6">
    <source>
        <dbReference type="ARBA" id="ARBA00023002"/>
    </source>
</evidence>
<keyword evidence="9" id="KW-1185">Reference proteome</keyword>
<evidence type="ECO:0000313" key="9">
    <source>
        <dbReference type="Proteomes" id="UP000226429"/>
    </source>
</evidence>
<keyword evidence="6" id="KW-0560">Oxidoreductase</keyword>
<comment type="caution">
    <text evidence="8">The sequence shown here is derived from an EMBL/GenBank/DDBJ whole genome shotgun (WGS) entry which is preliminary data.</text>
</comment>
<organism evidence="8 9">
    <name type="scientific">Candidatus Aquirickettsiella gammari</name>
    <dbReference type="NCBI Taxonomy" id="2016198"/>
    <lineage>
        <taxon>Bacteria</taxon>
        <taxon>Pseudomonadati</taxon>
        <taxon>Pseudomonadota</taxon>
        <taxon>Gammaproteobacteria</taxon>
        <taxon>Legionellales</taxon>
        <taxon>Coxiellaceae</taxon>
        <taxon>Candidatus Aquirickettsiella</taxon>
    </lineage>
</organism>
<keyword evidence="5" id="KW-0665">Pyrimidine biosynthesis</keyword>
<dbReference type="Proteomes" id="UP000226429">
    <property type="component" value="Unassembled WGS sequence"/>
</dbReference>
<dbReference type="GO" id="GO:0006207">
    <property type="term" value="P:'de novo' pyrimidine nucleobase biosynthetic process"/>
    <property type="evidence" value="ECO:0007669"/>
    <property type="project" value="TreeGrafter"/>
</dbReference>
<dbReference type="InterPro" id="IPR013785">
    <property type="entry name" value="Aldolase_TIM"/>
</dbReference>
<name>A0A370CKX7_9COXI</name>
<evidence type="ECO:0000313" key="8">
    <source>
        <dbReference type="EMBL" id="RDH41070.1"/>
    </source>
</evidence>
<evidence type="ECO:0000256" key="5">
    <source>
        <dbReference type="ARBA" id="ARBA00022975"/>
    </source>
</evidence>
<dbReference type="EMBL" id="NMOS02000001">
    <property type="protein sequence ID" value="RDH41070.1"/>
    <property type="molecule type" value="Genomic_DNA"/>
</dbReference>
<dbReference type="InterPro" id="IPR050074">
    <property type="entry name" value="DHO_dehydrogenase"/>
</dbReference>
<gene>
    <name evidence="8" type="ORF">CFE62_000160</name>
</gene>
<keyword evidence="4" id="KW-0288">FMN</keyword>
<evidence type="ECO:0000256" key="4">
    <source>
        <dbReference type="ARBA" id="ARBA00022643"/>
    </source>
</evidence>
<evidence type="ECO:0000259" key="7">
    <source>
        <dbReference type="Pfam" id="PF01180"/>
    </source>
</evidence>
<dbReference type="GO" id="GO:0006221">
    <property type="term" value="P:pyrimidine nucleotide biosynthetic process"/>
    <property type="evidence" value="ECO:0007669"/>
    <property type="project" value="UniProtKB-KW"/>
</dbReference>
<dbReference type="Gene3D" id="3.20.20.70">
    <property type="entry name" value="Aldolase class I"/>
    <property type="match status" value="1"/>
</dbReference>
<proteinExistence type="predicted"/>
<evidence type="ECO:0000256" key="3">
    <source>
        <dbReference type="ARBA" id="ARBA00022630"/>
    </source>
</evidence>
<evidence type="ECO:0000256" key="2">
    <source>
        <dbReference type="ARBA" id="ARBA00004725"/>
    </source>
</evidence>
<dbReference type="GO" id="GO:0004152">
    <property type="term" value="F:dihydroorotate dehydrogenase activity"/>
    <property type="evidence" value="ECO:0007669"/>
    <property type="project" value="TreeGrafter"/>
</dbReference>
<dbReference type="AlphaFoldDB" id="A0A370CKX7"/>